<organism evidence="7 8">
    <name type="scientific">Butyrivibrio hungatei</name>
    <dbReference type="NCBI Taxonomy" id="185008"/>
    <lineage>
        <taxon>Bacteria</taxon>
        <taxon>Bacillati</taxon>
        <taxon>Bacillota</taxon>
        <taxon>Clostridia</taxon>
        <taxon>Lachnospirales</taxon>
        <taxon>Lachnospiraceae</taxon>
        <taxon>Butyrivibrio</taxon>
    </lineage>
</organism>
<dbReference type="GO" id="GO:0005886">
    <property type="term" value="C:plasma membrane"/>
    <property type="evidence" value="ECO:0007669"/>
    <property type="project" value="UniProtKB-SubCell"/>
</dbReference>
<dbReference type="PANTHER" id="PTHR30250:SF21">
    <property type="entry name" value="LIPID II FLIPPASE MURJ"/>
    <property type="match status" value="1"/>
</dbReference>
<feature type="transmembrane region" description="Helical" evidence="6">
    <location>
        <begin position="120"/>
        <end position="139"/>
    </location>
</feature>
<sequence length="554" mass="59295">MSEDSKKSLLKQAGILAIAGVISRIIGFIYNIPLANIIGDEGNGYYGTAYQAYTIVLMISAFSIPSAISKIIAGKLALNEYKSAHRIFKCALYYVAIVGGVGSLLLFLGANVFADDAGSAMVLRFFAPTVFLFGFLGVLRGYFQARRTMVPTSVSQLLEQILNAIVSVGGAIVLTKIAGNADPSKRAVYGAVGSSLGTGTGVLTALIFMIIVYLSNKKSIYEKIESDKGSEMTNADAFKLIITVVTPFILSTCIYNLSGFLNSTIFSRVLSDVRGMAHKGDFGIKFYYGIFIRKAMVITNIPIAFSAAAASAMIPEISTAFAKGDKKGAEETIAGVMRVMMMIAIPCAVGLFALANPIMWAMFPQKMSVDIATFYLALLAVTVIFYCVSTVSNAVLQGTGRLKAPVVNAAVALVVQAVLLVALLVFTDMTGEALCIVTIVYSLLMCVLNNISIRKYMDTKVDVKKTYVLPFIAAAVMGVVAYGVYKGMYMLIAPATASVNIRIPYFASIGVAVVIAIFVYFAVLIKIGGAAREDILKFPKGRSLVRALEKIKLL</sequence>
<dbReference type="Pfam" id="PF01943">
    <property type="entry name" value="Polysacc_synt"/>
    <property type="match status" value="1"/>
</dbReference>
<feature type="transmembrane region" description="Helical" evidence="6">
    <location>
        <begin position="160"/>
        <end position="179"/>
    </location>
</feature>
<feature type="transmembrane region" description="Helical" evidence="6">
    <location>
        <begin position="505"/>
        <end position="525"/>
    </location>
</feature>
<dbReference type="AlphaFoldDB" id="A0A1G5AAF8"/>
<evidence type="ECO:0000256" key="5">
    <source>
        <dbReference type="ARBA" id="ARBA00023136"/>
    </source>
</evidence>
<dbReference type="EMBL" id="FMUR01000003">
    <property type="protein sequence ID" value="SCX74857.1"/>
    <property type="molecule type" value="Genomic_DNA"/>
</dbReference>
<dbReference type="Proteomes" id="UP000183047">
    <property type="component" value="Unassembled WGS sequence"/>
</dbReference>
<evidence type="ECO:0000256" key="6">
    <source>
        <dbReference type="SAM" id="Phobius"/>
    </source>
</evidence>
<dbReference type="InterPro" id="IPR002797">
    <property type="entry name" value="Polysacc_synth"/>
</dbReference>
<dbReference type="PRINTS" id="PR00173">
    <property type="entry name" value="EDTRNSPORT"/>
</dbReference>
<dbReference type="PANTHER" id="PTHR30250">
    <property type="entry name" value="PST FAMILY PREDICTED COLANIC ACID TRANSPORTER"/>
    <property type="match status" value="1"/>
</dbReference>
<dbReference type="OrthoDB" id="9775950at2"/>
<dbReference type="InterPro" id="IPR024923">
    <property type="entry name" value="PG_synth_SpoVB"/>
</dbReference>
<accession>A0A1G5AAF8</accession>
<evidence type="ECO:0000313" key="7">
    <source>
        <dbReference type="EMBL" id="SCX74857.1"/>
    </source>
</evidence>
<keyword evidence="4 6" id="KW-1133">Transmembrane helix</keyword>
<feature type="transmembrane region" description="Helical" evidence="6">
    <location>
        <begin position="52"/>
        <end position="72"/>
    </location>
</feature>
<evidence type="ECO:0000313" key="8">
    <source>
        <dbReference type="Proteomes" id="UP000183047"/>
    </source>
</evidence>
<reference evidence="8" key="1">
    <citation type="submission" date="2016-10" db="EMBL/GenBank/DDBJ databases">
        <authorList>
            <person name="Varghese N."/>
            <person name="Submissions S."/>
        </authorList>
    </citation>
    <scope>NUCLEOTIDE SEQUENCE [LARGE SCALE GENOMIC DNA]</scope>
    <source>
        <strain evidence="8">XBD2006</strain>
    </source>
</reference>
<dbReference type="RefSeq" id="WP_074460913.1">
    <property type="nucleotide sequence ID" value="NZ_FMUR01000003.1"/>
</dbReference>
<dbReference type="CDD" id="cd13124">
    <property type="entry name" value="MATE_SpoVB_like"/>
    <property type="match status" value="1"/>
</dbReference>
<evidence type="ECO:0000256" key="2">
    <source>
        <dbReference type="ARBA" id="ARBA00022475"/>
    </source>
</evidence>
<protein>
    <submittedName>
        <fullName evidence="7">Stage V sporulation protein B</fullName>
    </submittedName>
</protein>
<name>A0A1G5AAF8_9FIRM</name>
<keyword evidence="8" id="KW-1185">Reference proteome</keyword>
<feature type="transmembrane region" description="Helical" evidence="6">
    <location>
        <begin position="465"/>
        <end position="485"/>
    </location>
</feature>
<keyword evidence="3 6" id="KW-0812">Transmembrane</keyword>
<feature type="transmembrane region" description="Helical" evidence="6">
    <location>
        <begin position="237"/>
        <end position="257"/>
    </location>
</feature>
<evidence type="ECO:0000256" key="4">
    <source>
        <dbReference type="ARBA" id="ARBA00022989"/>
    </source>
</evidence>
<comment type="subcellular location">
    <subcellularLocation>
        <location evidence="1">Cell membrane</location>
        <topology evidence="1">Multi-pass membrane protein</topology>
    </subcellularLocation>
</comment>
<keyword evidence="5 6" id="KW-0472">Membrane</keyword>
<feature type="transmembrane region" description="Helical" evidence="6">
    <location>
        <begin position="295"/>
        <end position="314"/>
    </location>
</feature>
<feature type="transmembrane region" description="Helical" evidence="6">
    <location>
        <begin position="335"/>
        <end position="354"/>
    </location>
</feature>
<evidence type="ECO:0000256" key="3">
    <source>
        <dbReference type="ARBA" id="ARBA00022692"/>
    </source>
</evidence>
<feature type="transmembrane region" description="Helical" evidence="6">
    <location>
        <begin position="374"/>
        <end position="395"/>
    </location>
</feature>
<feature type="transmembrane region" description="Helical" evidence="6">
    <location>
        <begin position="92"/>
        <end position="114"/>
    </location>
</feature>
<proteinExistence type="predicted"/>
<evidence type="ECO:0000256" key="1">
    <source>
        <dbReference type="ARBA" id="ARBA00004651"/>
    </source>
</evidence>
<feature type="transmembrane region" description="Helical" evidence="6">
    <location>
        <begin position="12"/>
        <end position="32"/>
    </location>
</feature>
<feature type="transmembrane region" description="Helical" evidence="6">
    <location>
        <begin position="407"/>
        <end position="427"/>
    </location>
</feature>
<feature type="transmembrane region" description="Helical" evidence="6">
    <location>
        <begin position="191"/>
        <end position="216"/>
    </location>
</feature>
<dbReference type="InterPro" id="IPR050833">
    <property type="entry name" value="Poly_Biosynth_Transport"/>
</dbReference>
<gene>
    <name evidence="7" type="ORF">SAMN02910451_00021</name>
</gene>
<keyword evidence="2" id="KW-1003">Cell membrane</keyword>
<feature type="transmembrane region" description="Helical" evidence="6">
    <location>
        <begin position="433"/>
        <end position="453"/>
    </location>
</feature>
<dbReference type="PIRSF" id="PIRSF038958">
    <property type="entry name" value="PG_synth_SpoVB"/>
    <property type="match status" value="1"/>
</dbReference>